<keyword evidence="8" id="KW-1015">Disulfide bond</keyword>
<evidence type="ECO:0000256" key="4">
    <source>
        <dbReference type="ARBA" id="ARBA00022660"/>
    </source>
</evidence>
<dbReference type="GO" id="GO:0005743">
    <property type="term" value="C:mitochondrial inner membrane"/>
    <property type="evidence" value="ECO:0007669"/>
    <property type="project" value="UniProtKB-SubCell"/>
</dbReference>
<feature type="region of interest" description="Disordered" evidence="10">
    <location>
        <begin position="134"/>
        <end position="173"/>
    </location>
</feature>
<comment type="similarity">
    <text evidence="2 9">Belongs to the complex I NDUFA8 subunit family.</text>
</comment>
<evidence type="ECO:0000256" key="3">
    <source>
        <dbReference type="ARBA" id="ARBA00022448"/>
    </source>
</evidence>
<evidence type="ECO:0000256" key="8">
    <source>
        <dbReference type="ARBA" id="ARBA00023157"/>
    </source>
</evidence>
<evidence type="ECO:0000256" key="2">
    <source>
        <dbReference type="ARBA" id="ARBA00010705"/>
    </source>
</evidence>
<comment type="function">
    <text evidence="1 9">Accessory subunit of the mitochondrial membrane respiratory chain NADH dehydrogenase (Complex I), that is believed not to be involved in catalysis. Complex I functions in the transfer of electrons from NADH to the respiratory chain. The immediate electron acceptor for the enzyme is believed to be ubiquinone.</text>
</comment>
<evidence type="ECO:0000313" key="12">
    <source>
        <dbReference type="Proteomes" id="UP001519460"/>
    </source>
</evidence>
<evidence type="ECO:0000256" key="10">
    <source>
        <dbReference type="SAM" id="MobiDB-lite"/>
    </source>
</evidence>
<sequence>MPFTNADYLPSYEELTVPELELTSAALRAGAHHFGKYCDSQCKEFMLCSKEERDPRKCLAEGKEVTRCGFEFFGKVKRNCYQEFTKYFQCIDHSDRQMSLRNCRKTQAVFDKCIKDKLDQDRPELGHFAAVRIHHTDRPKPQPKPHQLPERIVDPPDFSKLPPPKNPYPPTQI</sequence>
<comment type="caution">
    <text evidence="11">The sequence shown here is derived from an EMBL/GenBank/DDBJ whole genome shotgun (WGS) entry which is preliminary data.</text>
</comment>
<dbReference type="Proteomes" id="UP001519460">
    <property type="component" value="Unassembled WGS sequence"/>
</dbReference>
<keyword evidence="9" id="KW-0472">Membrane</keyword>
<organism evidence="11 12">
    <name type="scientific">Batillaria attramentaria</name>
    <dbReference type="NCBI Taxonomy" id="370345"/>
    <lineage>
        <taxon>Eukaryota</taxon>
        <taxon>Metazoa</taxon>
        <taxon>Spiralia</taxon>
        <taxon>Lophotrochozoa</taxon>
        <taxon>Mollusca</taxon>
        <taxon>Gastropoda</taxon>
        <taxon>Caenogastropoda</taxon>
        <taxon>Sorbeoconcha</taxon>
        <taxon>Cerithioidea</taxon>
        <taxon>Batillariidae</taxon>
        <taxon>Batillaria</taxon>
    </lineage>
</organism>
<comment type="subcellular location">
    <subcellularLocation>
        <location evidence="9">Mitochondrion inner membrane</location>
    </subcellularLocation>
</comment>
<evidence type="ECO:0000256" key="6">
    <source>
        <dbReference type="ARBA" id="ARBA00022982"/>
    </source>
</evidence>
<dbReference type="PANTHER" id="PTHR13344:SF0">
    <property type="entry name" value="NADH DEHYDROGENASE [UBIQUINONE] 1 ALPHA SUBCOMPLEX SUBUNIT 8"/>
    <property type="match status" value="1"/>
</dbReference>
<dbReference type="PANTHER" id="PTHR13344">
    <property type="entry name" value="NADH-UBIQUINONE OXIDOREDUCTASE"/>
    <property type="match status" value="1"/>
</dbReference>
<dbReference type="EMBL" id="JACVVK020000251">
    <property type="protein sequence ID" value="KAK7482070.1"/>
    <property type="molecule type" value="Genomic_DNA"/>
</dbReference>
<keyword evidence="9" id="KW-0999">Mitochondrion inner membrane</keyword>
<feature type="compositionally biased region" description="Pro residues" evidence="10">
    <location>
        <begin position="161"/>
        <end position="173"/>
    </location>
</feature>
<evidence type="ECO:0000256" key="9">
    <source>
        <dbReference type="PIRNR" id="PIRNR017016"/>
    </source>
</evidence>
<reference evidence="11 12" key="1">
    <citation type="journal article" date="2023" name="Sci. Data">
        <title>Genome assembly of the Korean intertidal mud-creeper Batillaria attramentaria.</title>
        <authorList>
            <person name="Patra A.K."/>
            <person name="Ho P.T."/>
            <person name="Jun S."/>
            <person name="Lee S.J."/>
            <person name="Kim Y."/>
            <person name="Won Y.J."/>
        </authorList>
    </citation>
    <scope>NUCLEOTIDE SEQUENCE [LARGE SCALE GENOMIC DNA]</scope>
    <source>
        <strain evidence="11">Wonlab-2016</strain>
    </source>
</reference>
<keyword evidence="7 9" id="KW-0496">Mitochondrion</keyword>
<gene>
    <name evidence="11" type="ORF">BaRGS_00026654</name>
</gene>
<evidence type="ECO:0000256" key="7">
    <source>
        <dbReference type="ARBA" id="ARBA00023128"/>
    </source>
</evidence>
<keyword evidence="3 9" id="KW-0813">Transport</keyword>
<dbReference type="InterPro" id="IPR016680">
    <property type="entry name" value="NDUFA8"/>
</dbReference>
<proteinExistence type="inferred from homology"/>
<keyword evidence="12" id="KW-1185">Reference proteome</keyword>
<keyword evidence="5" id="KW-0677">Repeat</keyword>
<evidence type="ECO:0000256" key="5">
    <source>
        <dbReference type="ARBA" id="ARBA00022737"/>
    </source>
</evidence>
<name>A0ABD0K574_9CAEN</name>
<keyword evidence="4 9" id="KW-0679">Respiratory chain</keyword>
<dbReference type="PIRSF" id="PIRSF017016">
    <property type="entry name" value="NDUA8"/>
    <property type="match status" value="1"/>
</dbReference>
<keyword evidence="6 9" id="KW-0249">Electron transport</keyword>
<dbReference type="PROSITE" id="PS51808">
    <property type="entry name" value="CHCH"/>
    <property type="match status" value="1"/>
</dbReference>
<accession>A0ABD0K574</accession>
<evidence type="ECO:0000256" key="1">
    <source>
        <dbReference type="ARBA" id="ARBA00003195"/>
    </source>
</evidence>
<dbReference type="AlphaFoldDB" id="A0ABD0K574"/>
<protein>
    <recommendedName>
        <fullName evidence="9">NADH dehydrogenase [ubiquinone] 1 alpha subcomplex subunit 8</fullName>
    </recommendedName>
</protein>
<evidence type="ECO:0000313" key="11">
    <source>
        <dbReference type="EMBL" id="KAK7482070.1"/>
    </source>
</evidence>